<sequence length="258" mass="28053">MHKLMESHYNNKSSKIVKLNSQNGGVSPLMMKFLGSNSASSCSSGSRSRSSVDPFSPLCGNSNSNSPLSGVFDEDDVLVMDGITVNSPSSGSNSADFYKTELCRSWEDLGKCRFGIKCQFAHGKYELRPTRFSSIKNKSEAQICKAYITGSCVYGAKCRFVHPVIKTRIAATMVPEKTTTTKTSINPITLKLGEGSQNPGSSTTKENWSPLDDGIEVASLPSRSDNLSREKIDAYIDSVLYCPSARKRLAVFADICPD</sequence>
<organism evidence="1 2">
    <name type="scientific">Pistacia integerrima</name>
    <dbReference type="NCBI Taxonomy" id="434235"/>
    <lineage>
        <taxon>Eukaryota</taxon>
        <taxon>Viridiplantae</taxon>
        <taxon>Streptophyta</taxon>
        <taxon>Embryophyta</taxon>
        <taxon>Tracheophyta</taxon>
        <taxon>Spermatophyta</taxon>
        <taxon>Magnoliopsida</taxon>
        <taxon>eudicotyledons</taxon>
        <taxon>Gunneridae</taxon>
        <taxon>Pentapetalae</taxon>
        <taxon>rosids</taxon>
        <taxon>malvids</taxon>
        <taxon>Sapindales</taxon>
        <taxon>Anacardiaceae</taxon>
        <taxon>Pistacia</taxon>
    </lineage>
</organism>
<gene>
    <name evidence="1" type="ORF">Pint_02340</name>
</gene>
<name>A0ACC0ZJ36_9ROSI</name>
<protein>
    <submittedName>
        <fullName evidence="1">Uncharacterized protein</fullName>
    </submittedName>
</protein>
<evidence type="ECO:0000313" key="2">
    <source>
        <dbReference type="Proteomes" id="UP001163603"/>
    </source>
</evidence>
<keyword evidence="2" id="KW-1185">Reference proteome</keyword>
<dbReference type="EMBL" id="CM047736">
    <property type="protein sequence ID" value="KAJ0052808.1"/>
    <property type="molecule type" value="Genomic_DNA"/>
</dbReference>
<reference evidence="2" key="1">
    <citation type="journal article" date="2023" name="G3 (Bethesda)">
        <title>Genome assembly and association tests identify interacting loci associated with vigor, precocity, and sex in interspecific pistachio rootstocks.</title>
        <authorList>
            <person name="Palmer W."/>
            <person name="Jacygrad E."/>
            <person name="Sagayaradj S."/>
            <person name="Cavanaugh K."/>
            <person name="Han R."/>
            <person name="Bertier L."/>
            <person name="Beede B."/>
            <person name="Kafkas S."/>
            <person name="Golino D."/>
            <person name="Preece J."/>
            <person name="Michelmore R."/>
        </authorList>
    </citation>
    <scope>NUCLEOTIDE SEQUENCE [LARGE SCALE GENOMIC DNA]</scope>
</reference>
<evidence type="ECO:0000313" key="1">
    <source>
        <dbReference type="EMBL" id="KAJ0052808.1"/>
    </source>
</evidence>
<dbReference type="Proteomes" id="UP001163603">
    <property type="component" value="Chromosome 1"/>
</dbReference>
<proteinExistence type="predicted"/>
<comment type="caution">
    <text evidence="1">The sequence shown here is derived from an EMBL/GenBank/DDBJ whole genome shotgun (WGS) entry which is preliminary data.</text>
</comment>
<accession>A0ACC0ZJ36</accession>